<reference evidence="1 2" key="1">
    <citation type="submission" date="2016-07" db="EMBL/GenBank/DDBJ databases">
        <title>Pervasive Adenine N6-methylation of Active Genes in Fungi.</title>
        <authorList>
            <consortium name="DOE Joint Genome Institute"/>
            <person name="Mondo S.J."/>
            <person name="Dannebaum R.O."/>
            <person name="Kuo R.C."/>
            <person name="Labutti K."/>
            <person name="Haridas S."/>
            <person name="Kuo A."/>
            <person name="Salamov A."/>
            <person name="Ahrendt S.R."/>
            <person name="Lipzen A."/>
            <person name="Sullivan W."/>
            <person name="Andreopoulos W.B."/>
            <person name="Clum A."/>
            <person name="Lindquist E."/>
            <person name="Daum C."/>
            <person name="Ramamoorthy G.K."/>
            <person name="Gryganskyi A."/>
            <person name="Culley D."/>
            <person name="Magnuson J.K."/>
            <person name="James T.Y."/>
            <person name="O'Malley M.A."/>
            <person name="Stajich J.E."/>
            <person name="Spatafora J.W."/>
            <person name="Visel A."/>
            <person name="Grigoriev I.V."/>
        </authorList>
    </citation>
    <scope>NUCLEOTIDE SEQUENCE [LARGE SCALE GENOMIC DNA]</scope>
    <source>
        <strain evidence="1 2">CBS 115471</strain>
    </source>
</reference>
<evidence type="ECO:0000313" key="2">
    <source>
        <dbReference type="Proteomes" id="UP000193144"/>
    </source>
</evidence>
<dbReference type="AlphaFoldDB" id="A0A1Y1ZKC4"/>
<proteinExistence type="predicted"/>
<dbReference type="EMBL" id="MCFA01000075">
    <property type="protein sequence ID" value="ORY10275.1"/>
    <property type="molecule type" value="Genomic_DNA"/>
</dbReference>
<dbReference type="Proteomes" id="UP000193144">
    <property type="component" value="Unassembled WGS sequence"/>
</dbReference>
<organism evidence="1 2">
    <name type="scientific">Clohesyomyces aquaticus</name>
    <dbReference type="NCBI Taxonomy" id="1231657"/>
    <lineage>
        <taxon>Eukaryota</taxon>
        <taxon>Fungi</taxon>
        <taxon>Dikarya</taxon>
        <taxon>Ascomycota</taxon>
        <taxon>Pezizomycotina</taxon>
        <taxon>Dothideomycetes</taxon>
        <taxon>Pleosporomycetidae</taxon>
        <taxon>Pleosporales</taxon>
        <taxon>Lindgomycetaceae</taxon>
        <taxon>Clohesyomyces</taxon>
    </lineage>
</organism>
<name>A0A1Y1ZKC4_9PLEO</name>
<gene>
    <name evidence="1" type="ORF">BCR34DRAFT_436719</name>
</gene>
<accession>A0A1Y1ZKC4</accession>
<dbReference type="OrthoDB" id="3626597at2759"/>
<comment type="caution">
    <text evidence="1">The sequence shown here is derived from an EMBL/GenBank/DDBJ whole genome shotgun (WGS) entry which is preliminary data.</text>
</comment>
<sequence length="138" mass="15216">TTLPVEFASTTPATANFTHTRPQGYIIPQAWADLAERLSVSGLEVETLPQKFVDEVEVYNITSTLLGRSYHEGEVLNTVTTETQTREVTLPAGSFYIPTAQKKAGLAFVALEPENINSYVSFGIVPMEVGYLYPVFRV</sequence>
<evidence type="ECO:0000313" key="1">
    <source>
        <dbReference type="EMBL" id="ORY10275.1"/>
    </source>
</evidence>
<feature type="non-terminal residue" evidence="1">
    <location>
        <position position="1"/>
    </location>
</feature>
<feature type="non-terminal residue" evidence="1">
    <location>
        <position position="138"/>
    </location>
</feature>
<protein>
    <submittedName>
        <fullName evidence="1">Uncharacterized protein</fullName>
    </submittedName>
</protein>
<keyword evidence="2" id="KW-1185">Reference proteome</keyword>